<evidence type="ECO:0000256" key="2">
    <source>
        <dbReference type="ARBA" id="ARBA00010742"/>
    </source>
</evidence>
<protein>
    <submittedName>
        <fullName evidence="5">ABC transporter substrate-binding protein</fullName>
    </submittedName>
</protein>
<sequence length="361" mass="39369">MPATQLHTHSSTLTFSNCPLPNALIVAQQYGFLADVGLELRVLTGRQGTTHFTYDRPNYTRFGGEIPPLVSEGLRARGRTRLLGVTPFIGRQGFYVAADSPIIGPAELTGRRIGLSAAAIRVVRRELADYRQLDPWAQTLVALGTWEARALLHTLDVGQVALDEVELVRVDNPFVDVPQRRLAGIASLTGADLFPGATDQQASLLDHGTVDALFGWLPWAAQLETRCGARLLTDLSSDPRNHYATVWTVSQELVTDHPHVVQQLVNAVVAAGLWAATHPEQVIETHADNLGVPAAAVTAAFGVGFHHALVPSLDADSLRLVERTQRFLLAHQLIDDPVPLDRWAAPQFLQNTYYNRGAITS</sequence>
<dbReference type="Pfam" id="PF09084">
    <property type="entry name" value="NMT1"/>
    <property type="match status" value="1"/>
</dbReference>
<evidence type="ECO:0000313" key="6">
    <source>
        <dbReference type="Proteomes" id="UP001139068"/>
    </source>
</evidence>
<evidence type="ECO:0000313" key="5">
    <source>
        <dbReference type="EMBL" id="MCI4675932.1"/>
    </source>
</evidence>
<evidence type="ECO:0000256" key="3">
    <source>
        <dbReference type="ARBA" id="ARBA00022729"/>
    </source>
</evidence>
<comment type="subcellular location">
    <subcellularLocation>
        <location evidence="1">Periplasm</location>
    </subcellularLocation>
</comment>
<evidence type="ECO:0000256" key="1">
    <source>
        <dbReference type="ARBA" id="ARBA00004418"/>
    </source>
</evidence>
<reference evidence="5" key="1">
    <citation type="journal article" date="2022" name="ISME J.">
        <title>Identification of active gaseous-alkane degraders at natural gas seeps.</title>
        <authorList>
            <person name="Farhan Ul Haque M."/>
            <person name="Hernandez M."/>
            <person name="Crombie A.T."/>
            <person name="Murrell J.C."/>
        </authorList>
    </citation>
    <scope>NUCLEOTIDE SEQUENCE</scope>
    <source>
        <strain evidence="5">ANDR5</strain>
    </source>
</reference>
<dbReference type="PANTHER" id="PTHR30024:SF47">
    <property type="entry name" value="TAURINE-BINDING PERIPLASMIC PROTEIN"/>
    <property type="match status" value="1"/>
</dbReference>
<proteinExistence type="inferred from homology"/>
<keyword evidence="3" id="KW-0732">Signal</keyword>
<gene>
    <name evidence="5" type="ORF">K9U37_14045</name>
</gene>
<dbReference type="EMBL" id="JAIVFL010000001">
    <property type="protein sequence ID" value="MCI4675932.1"/>
    <property type="molecule type" value="Genomic_DNA"/>
</dbReference>
<organism evidence="5 6">
    <name type="scientific">Candidatus Mycolicibacterium alkanivorans</name>
    <dbReference type="NCBI Taxonomy" id="2954114"/>
    <lineage>
        <taxon>Bacteria</taxon>
        <taxon>Bacillati</taxon>
        <taxon>Actinomycetota</taxon>
        <taxon>Actinomycetes</taxon>
        <taxon>Mycobacteriales</taxon>
        <taxon>Mycobacteriaceae</taxon>
        <taxon>Mycolicibacterium</taxon>
    </lineage>
</organism>
<dbReference type="InterPro" id="IPR015168">
    <property type="entry name" value="SsuA/THI5"/>
</dbReference>
<dbReference type="Gene3D" id="3.40.190.10">
    <property type="entry name" value="Periplasmic binding protein-like II"/>
    <property type="match status" value="1"/>
</dbReference>
<keyword evidence="6" id="KW-1185">Reference proteome</keyword>
<dbReference type="Proteomes" id="UP001139068">
    <property type="component" value="Unassembled WGS sequence"/>
</dbReference>
<evidence type="ECO:0000259" key="4">
    <source>
        <dbReference type="Pfam" id="PF09084"/>
    </source>
</evidence>
<comment type="caution">
    <text evidence="5">The sequence shown here is derived from an EMBL/GenBank/DDBJ whole genome shotgun (WGS) entry which is preliminary data.</text>
</comment>
<dbReference type="SUPFAM" id="SSF53850">
    <property type="entry name" value="Periplasmic binding protein-like II"/>
    <property type="match status" value="1"/>
</dbReference>
<dbReference type="PANTHER" id="PTHR30024">
    <property type="entry name" value="ALIPHATIC SULFONATES-BINDING PROTEIN-RELATED"/>
    <property type="match status" value="1"/>
</dbReference>
<name>A0ABS9YXV0_9MYCO</name>
<feature type="domain" description="SsuA/THI5-like" evidence="4">
    <location>
        <begin position="24"/>
        <end position="171"/>
    </location>
</feature>
<comment type="similarity">
    <text evidence="2">Belongs to the bacterial solute-binding protein SsuA/TauA family.</text>
</comment>
<accession>A0ABS9YXV0</accession>
<dbReference type="RefSeq" id="WP_243072186.1">
    <property type="nucleotide sequence ID" value="NZ_JAIVFL010000001.1"/>
</dbReference>
<dbReference type="Gene3D" id="3.40.190.270">
    <property type="match status" value="1"/>
</dbReference>